<dbReference type="EMBL" id="ML978967">
    <property type="protein sequence ID" value="KAF1929131.1"/>
    <property type="molecule type" value="Genomic_DNA"/>
</dbReference>
<feature type="compositionally biased region" description="Polar residues" evidence="1">
    <location>
        <begin position="9"/>
        <end position="20"/>
    </location>
</feature>
<feature type="region of interest" description="Disordered" evidence="1">
    <location>
        <begin position="31"/>
        <end position="113"/>
    </location>
</feature>
<evidence type="ECO:0000313" key="2">
    <source>
        <dbReference type="EMBL" id="KAF1929131.1"/>
    </source>
</evidence>
<sequence>MSTHREQQVHSLASTVHNPRTISALYSARISHSAAHESVHSHLPSPFHSHSTAQHSTSLPLHICTPDVTPSSAQRENTRPARQSWNAQMHTRPQRRCPPSQQHNPLHTTHPKS</sequence>
<keyword evidence="3" id="KW-1185">Reference proteome</keyword>
<evidence type="ECO:0000313" key="3">
    <source>
        <dbReference type="Proteomes" id="UP000800082"/>
    </source>
</evidence>
<name>A0A6A5RL19_9PLEO</name>
<reference evidence="2" key="1">
    <citation type="journal article" date="2020" name="Stud. Mycol.">
        <title>101 Dothideomycetes genomes: a test case for predicting lifestyles and emergence of pathogens.</title>
        <authorList>
            <person name="Haridas S."/>
            <person name="Albert R."/>
            <person name="Binder M."/>
            <person name="Bloem J."/>
            <person name="Labutti K."/>
            <person name="Salamov A."/>
            <person name="Andreopoulos B."/>
            <person name="Baker S."/>
            <person name="Barry K."/>
            <person name="Bills G."/>
            <person name="Bluhm B."/>
            <person name="Cannon C."/>
            <person name="Castanera R."/>
            <person name="Culley D."/>
            <person name="Daum C."/>
            <person name="Ezra D."/>
            <person name="Gonzalez J."/>
            <person name="Henrissat B."/>
            <person name="Kuo A."/>
            <person name="Liang C."/>
            <person name="Lipzen A."/>
            <person name="Lutzoni F."/>
            <person name="Magnuson J."/>
            <person name="Mondo S."/>
            <person name="Nolan M."/>
            <person name="Ohm R."/>
            <person name="Pangilinan J."/>
            <person name="Park H.-J."/>
            <person name="Ramirez L."/>
            <person name="Alfaro M."/>
            <person name="Sun H."/>
            <person name="Tritt A."/>
            <person name="Yoshinaga Y."/>
            <person name="Zwiers L.-H."/>
            <person name="Turgeon B."/>
            <person name="Goodwin S."/>
            <person name="Spatafora J."/>
            <person name="Crous P."/>
            <person name="Grigoriev I."/>
        </authorList>
    </citation>
    <scope>NUCLEOTIDE SEQUENCE</scope>
    <source>
        <strain evidence="2">CBS 183.55</strain>
    </source>
</reference>
<protein>
    <submittedName>
        <fullName evidence="2">Uncharacterized protein</fullName>
    </submittedName>
</protein>
<dbReference type="GeneID" id="54350116"/>
<dbReference type="AlphaFoldDB" id="A0A6A5RL19"/>
<dbReference type="Proteomes" id="UP000800082">
    <property type="component" value="Unassembled WGS sequence"/>
</dbReference>
<proteinExistence type="predicted"/>
<feature type="compositionally biased region" description="Polar residues" evidence="1">
    <location>
        <begin position="68"/>
        <end position="91"/>
    </location>
</feature>
<feature type="compositionally biased region" description="Low complexity" evidence="1">
    <location>
        <begin position="41"/>
        <end position="51"/>
    </location>
</feature>
<organism evidence="2 3">
    <name type="scientific">Didymella exigua CBS 183.55</name>
    <dbReference type="NCBI Taxonomy" id="1150837"/>
    <lineage>
        <taxon>Eukaryota</taxon>
        <taxon>Fungi</taxon>
        <taxon>Dikarya</taxon>
        <taxon>Ascomycota</taxon>
        <taxon>Pezizomycotina</taxon>
        <taxon>Dothideomycetes</taxon>
        <taxon>Pleosporomycetidae</taxon>
        <taxon>Pleosporales</taxon>
        <taxon>Pleosporineae</taxon>
        <taxon>Didymellaceae</taxon>
        <taxon>Didymella</taxon>
    </lineage>
</organism>
<evidence type="ECO:0000256" key="1">
    <source>
        <dbReference type="SAM" id="MobiDB-lite"/>
    </source>
</evidence>
<accession>A0A6A5RL19</accession>
<dbReference type="RefSeq" id="XP_033449379.1">
    <property type="nucleotide sequence ID" value="XM_033592448.1"/>
</dbReference>
<gene>
    <name evidence="2" type="ORF">M421DRAFT_420352</name>
</gene>
<feature type="region of interest" description="Disordered" evidence="1">
    <location>
        <begin position="1"/>
        <end position="20"/>
    </location>
</feature>